<comment type="function">
    <text evidence="1">Involved in a late step of protoheme IX synthesis.</text>
</comment>
<keyword evidence="5" id="KW-0997">Cell inner membrane</keyword>
<evidence type="ECO:0000256" key="3">
    <source>
        <dbReference type="ARBA" id="ARBA00004744"/>
    </source>
</evidence>
<evidence type="ECO:0000256" key="6">
    <source>
        <dbReference type="ARBA" id="ARBA00022692"/>
    </source>
</evidence>
<dbReference type="GO" id="GO:0005886">
    <property type="term" value="C:plasma membrane"/>
    <property type="evidence" value="ECO:0007669"/>
    <property type="project" value="UniProtKB-SubCell"/>
</dbReference>
<evidence type="ECO:0000256" key="8">
    <source>
        <dbReference type="ARBA" id="ARBA00023136"/>
    </source>
</evidence>
<gene>
    <name evidence="12" type="ORF">C6P61_08835</name>
</gene>
<dbReference type="UniPathway" id="UPA00252"/>
<name>A0A2S9KEQ1_9BURK</name>
<proteinExistence type="predicted"/>
<dbReference type="SUPFAM" id="SSF48452">
    <property type="entry name" value="TPR-like"/>
    <property type="match status" value="1"/>
</dbReference>
<evidence type="ECO:0000256" key="10">
    <source>
        <dbReference type="SAM" id="Phobius"/>
    </source>
</evidence>
<evidence type="ECO:0000259" key="11">
    <source>
        <dbReference type="Pfam" id="PF07219"/>
    </source>
</evidence>
<evidence type="ECO:0000256" key="5">
    <source>
        <dbReference type="ARBA" id="ARBA00022519"/>
    </source>
</evidence>
<evidence type="ECO:0000256" key="4">
    <source>
        <dbReference type="ARBA" id="ARBA00022475"/>
    </source>
</evidence>
<dbReference type="RefSeq" id="WP_105729568.1">
    <property type="nucleotide sequence ID" value="NZ_JAVBYE010000040.1"/>
</dbReference>
<evidence type="ECO:0000256" key="9">
    <source>
        <dbReference type="ARBA" id="ARBA00023244"/>
    </source>
</evidence>
<keyword evidence="6 10" id="KW-0812">Transmembrane</keyword>
<dbReference type="Proteomes" id="UP000238326">
    <property type="component" value="Unassembled WGS sequence"/>
</dbReference>
<dbReference type="GO" id="GO:0042168">
    <property type="term" value="P:heme metabolic process"/>
    <property type="evidence" value="ECO:0007669"/>
    <property type="project" value="InterPro"/>
</dbReference>
<keyword evidence="13" id="KW-1185">Reference proteome</keyword>
<dbReference type="NCBIfam" id="TIGR00540">
    <property type="entry name" value="TPR_hemY_coli"/>
    <property type="match status" value="1"/>
</dbReference>
<feature type="domain" description="HemY N-terminal" evidence="11">
    <location>
        <begin position="28"/>
        <end position="144"/>
    </location>
</feature>
<dbReference type="AlphaFoldDB" id="A0A2S9KEQ1"/>
<sequence length="425" mass="46677">MKGVFGFLGLAAAAIALALLVGSNDANLTLFWQPYRIDLSFNLALFGLLLLFLLLHLALRALALLRSLPQQAQRWRVLQLERTALTSVLDALAQHYAGRYVRAQSAARLALAQLEQLGEHHFPGREQAQLLAQLLQAESAHELGNTEARDRALTAALAGPTVSWGSEARAGLSLRAAAWALEQQDAATAAHWLADLPQGAGRRIHALRLRLRLARLQQDHPAAIELVRLLAKHRAYSAQASASLLRGLVLDTLRAARDPAALLQAWRALEPAERAMPELALAALEQWDRLGEGSAAADALPGARRWLEESLQLGWGRYASLDADLRRRWLLRLEAELPRLGSDWLAQIEQAQQRQPADAGLQYLAGQAYLQRQLWGKAATLLGQASSQLTDPELARRCWRSLARLAEERGDAEAAQAAWKKAALI</sequence>
<dbReference type="EMBL" id="PVLR01000022">
    <property type="protein sequence ID" value="PRD68929.1"/>
    <property type="molecule type" value="Genomic_DNA"/>
</dbReference>
<feature type="transmembrane region" description="Helical" evidence="10">
    <location>
        <begin position="39"/>
        <end position="59"/>
    </location>
</feature>
<comment type="caution">
    <text evidence="12">The sequence shown here is derived from an EMBL/GenBank/DDBJ whole genome shotgun (WGS) entry which is preliminary data.</text>
</comment>
<protein>
    <submittedName>
        <fullName evidence="12">Heme biosynthesis protein HemY</fullName>
    </submittedName>
</protein>
<keyword evidence="7 10" id="KW-1133">Transmembrane helix</keyword>
<comment type="pathway">
    <text evidence="3">Porphyrin-containing compound metabolism; protoheme biosynthesis.</text>
</comment>
<organism evidence="12 13">
    <name type="scientific">Malikia spinosa</name>
    <dbReference type="NCBI Taxonomy" id="86180"/>
    <lineage>
        <taxon>Bacteria</taxon>
        <taxon>Pseudomonadati</taxon>
        <taxon>Pseudomonadota</taxon>
        <taxon>Betaproteobacteria</taxon>
        <taxon>Burkholderiales</taxon>
        <taxon>Comamonadaceae</taxon>
        <taxon>Malikia</taxon>
    </lineage>
</organism>
<comment type="subcellular location">
    <subcellularLocation>
        <location evidence="2">Cell inner membrane</location>
        <topology evidence="2">Multi-pass membrane protein</topology>
    </subcellularLocation>
</comment>
<keyword evidence="9" id="KW-0627">Porphyrin biosynthesis</keyword>
<reference evidence="12 13" key="1">
    <citation type="submission" date="2018-03" db="EMBL/GenBank/DDBJ databases">
        <title>Comparative genomics illustrates the genes involved in a hyperalkaliphilic mechanisms of Serpentinomonas isolated from highly-alkaline calcium-rich serpentinized springs.</title>
        <authorList>
            <person name="Suzuki S."/>
            <person name="Ishii S."/>
            <person name="Walworth N."/>
            <person name="Bird L."/>
            <person name="Kuenen J.G."/>
            <person name="Nealson K.H."/>
        </authorList>
    </citation>
    <scope>NUCLEOTIDE SEQUENCE [LARGE SCALE GENOMIC DNA]</scope>
    <source>
        <strain evidence="12 13">83</strain>
    </source>
</reference>
<evidence type="ECO:0000313" key="13">
    <source>
        <dbReference type="Proteomes" id="UP000238326"/>
    </source>
</evidence>
<dbReference type="GO" id="GO:0006779">
    <property type="term" value="P:porphyrin-containing compound biosynthetic process"/>
    <property type="evidence" value="ECO:0007669"/>
    <property type="project" value="UniProtKB-KW"/>
</dbReference>
<evidence type="ECO:0000313" key="12">
    <source>
        <dbReference type="EMBL" id="PRD68929.1"/>
    </source>
</evidence>
<evidence type="ECO:0000256" key="2">
    <source>
        <dbReference type="ARBA" id="ARBA00004429"/>
    </source>
</evidence>
<evidence type="ECO:0000256" key="1">
    <source>
        <dbReference type="ARBA" id="ARBA00002962"/>
    </source>
</evidence>
<accession>A0A2S9KEQ1</accession>
<dbReference type="InterPro" id="IPR010817">
    <property type="entry name" value="HemY_N"/>
</dbReference>
<keyword evidence="8 10" id="KW-0472">Membrane</keyword>
<keyword evidence="4" id="KW-1003">Cell membrane</keyword>
<dbReference type="Pfam" id="PF07219">
    <property type="entry name" value="HemY_N"/>
    <property type="match status" value="1"/>
</dbReference>
<dbReference type="OrthoDB" id="9151794at2"/>
<evidence type="ECO:0000256" key="7">
    <source>
        <dbReference type="ARBA" id="ARBA00022989"/>
    </source>
</evidence>
<dbReference type="InterPro" id="IPR005254">
    <property type="entry name" value="Heme_biosyn_assoc_TPR_pro"/>
</dbReference>
<dbReference type="Gene3D" id="1.25.40.10">
    <property type="entry name" value="Tetratricopeptide repeat domain"/>
    <property type="match status" value="1"/>
</dbReference>
<dbReference type="InterPro" id="IPR011990">
    <property type="entry name" value="TPR-like_helical_dom_sf"/>
</dbReference>